<dbReference type="InterPro" id="IPR001537">
    <property type="entry name" value="SpoU_MeTrfase"/>
</dbReference>
<dbReference type="Pfam" id="PF00588">
    <property type="entry name" value="SpoU_methylase"/>
    <property type="match status" value="1"/>
</dbReference>
<dbReference type="EMBL" id="JBEVCJ010000001">
    <property type="protein sequence ID" value="MET1253515.1"/>
    <property type="molecule type" value="Genomic_DNA"/>
</dbReference>
<proteinExistence type="predicted"/>
<keyword evidence="1" id="KW-0808">Transferase</keyword>
<dbReference type="InterPro" id="IPR029028">
    <property type="entry name" value="Alpha/beta_knot_MTases"/>
</dbReference>
<name>A0ABV2BNJ2_9GAMM</name>
<gene>
    <name evidence="1" type="ORF">ABVT43_00085</name>
</gene>
<dbReference type="SUPFAM" id="SSF75217">
    <property type="entry name" value="alpha/beta knot"/>
    <property type="match status" value="1"/>
</dbReference>
<dbReference type="Gene3D" id="1.10.8.590">
    <property type="match status" value="1"/>
</dbReference>
<dbReference type="PANTHER" id="PTHR42786:SF2">
    <property type="entry name" value="TRNA (CYTIDINE_URIDINE-2'-O-)-METHYLTRANSFERASE TRMJ"/>
    <property type="match status" value="1"/>
</dbReference>
<dbReference type="PIRSF" id="PIRSF004808">
    <property type="entry name" value="LasT"/>
    <property type="match status" value="1"/>
</dbReference>
<dbReference type="InterPro" id="IPR029026">
    <property type="entry name" value="tRNA_m1G_MTases_N"/>
</dbReference>
<organism evidence="1 2">
    <name type="scientific">Aliikangiella maris</name>
    <dbReference type="NCBI Taxonomy" id="3162458"/>
    <lineage>
        <taxon>Bacteria</taxon>
        <taxon>Pseudomonadati</taxon>
        <taxon>Pseudomonadota</taxon>
        <taxon>Gammaproteobacteria</taxon>
        <taxon>Oceanospirillales</taxon>
        <taxon>Pleioneaceae</taxon>
        <taxon>Aliikangiella</taxon>
    </lineage>
</organism>
<dbReference type="InterPro" id="IPR004384">
    <property type="entry name" value="RNA_MeTrfase_TrmJ/LasT"/>
</dbReference>
<dbReference type="PANTHER" id="PTHR42786">
    <property type="entry name" value="TRNA/RRNA METHYLTRANSFERASE"/>
    <property type="match status" value="1"/>
</dbReference>
<dbReference type="Proteomes" id="UP001548189">
    <property type="component" value="Unassembled WGS sequence"/>
</dbReference>
<comment type="caution">
    <text evidence="1">The sequence shown here is derived from an EMBL/GenBank/DDBJ whole genome shotgun (WGS) entry which is preliminary data.</text>
</comment>
<dbReference type="NCBIfam" id="TIGR00050">
    <property type="entry name" value="rRNA_methyl_1"/>
    <property type="match status" value="1"/>
</dbReference>
<keyword evidence="2" id="KW-1185">Reference proteome</keyword>
<accession>A0ABV2BNJ2</accession>
<reference evidence="1 2" key="1">
    <citation type="submission" date="2024-06" db="EMBL/GenBank/DDBJ databases">
        <authorList>
            <person name="Li F."/>
        </authorList>
    </citation>
    <scope>NUCLEOTIDE SEQUENCE [LARGE SCALE GENOMIC DNA]</scope>
    <source>
        <strain evidence="1 2">GXAS 311</strain>
    </source>
</reference>
<evidence type="ECO:0000313" key="2">
    <source>
        <dbReference type="Proteomes" id="UP001548189"/>
    </source>
</evidence>
<dbReference type="GO" id="GO:0032259">
    <property type="term" value="P:methylation"/>
    <property type="evidence" value="ECO:0007669"/>
    <property type="project" value="UniProtKB-KW"/>
</dbReference>
<dbReference type="Gene3D" id="3.40.1280.10">
    <property type="match status" value="1"/>
</dbReference>
<dbReference type="CDD" id="cd18093">
    <property type="entry name" value="SpoU-like_TrmJ"/>
    <property type="match status" value="1"/>
</dbReference>
<dbReference type="GO" id="GO:0008168">
    <property type="term" value="F:methyltransferase activity"/>
    <property type="evidence" value="ECO:0007669"/>
    <property type="project" value="UniProtKB-KW"/>
</dbReference>
<protein>
    <submittedName>
        <fullName evidence="1">RNA methyltransferase</fullName>
    </submittedName>
</protein>
<keyword evidence="1" id="KW-0489">Methyltransferase</keyword>
<evidence type="ECO:0000313" key="1">
    <source>
        <dbReference type="EMBL" id="MET1253515.1"/>
    </source>
</evidence>
<sequence length="241" mass="26927">MLENFKFVLSHTTHPGNIGASARALKVMGLSQLALVNPSNFPSAQATERASRADDILASAQVFVTVEEAVADCRLVVGTSARTRTLPSQLVTPRELVELILQQPARVPVAILFGTENSGLTNDELHMCNYHVCIPTNPEYSSLNLASAVQLIAYELRLGFAQTPELPEQRILDNEQPISREQLSGLLEHFDEAMRKTGYLKQNHEKQIDIRMNRLFSKANLTHSEMNILRGFLRSVLYRCQ</sequence>